<dbReference type="EMBL" id="CP024201">
    <property type="protein sequence ID" value="ATQ41283.1"/>
    <property type="molecule type" value="Genomic_DNA"/>
</dbReference>
<accession>A0A2D2ATH8</accession>
<dbReference type="Proteomes" id="UP000228945">
    <property type="component" value="Chromosome"/>
</dbReference>
<evidence type="ECO:0000313" key="1">
    <source>
        <dbReference type="EMBL" id="ATQ41283.1"/>
    </source>
</evidence>
<evidence type="ECO:0000313" key="2">
    <source>
        <dbReference type="Proteomes" id="UP000228945"/>
    </source>
</evidence>
<organism evidence="1 2">
    <name type="scientific">Caulobacter mirabilis</name>
    <dbReference type="NCBI Taxonomy" id="69666"/>
    <lineage>
        <taxon>Bacteria</taxon>
        <taxon>Pseudomonadati</taxon>
        <taxon>Pseudomonadota</taxon>
        <taxon>Alphaproteobacteria</taxon>
        <taxon>Caulobacterales</taxon>
        <taxon>Caulobacteraceae</taxon>
        <taxon>Caulobacter</taxon>
    </lineage>
</organism>
<reference evidence="1 2" key="1">
    <citation type="submission" date="2017-10" db="EMBL/GenBank/DDBJ databases">
        <title>Genome sequence of Caulobacter mirabilis FWC38.</title>
        <authorList>
            <person name="Fiebig A."/>
            <person name="Crosson S."/>
        </authorList>
    </citation>
    <scope>NUCLEOTIDE SEQUENCE [LARGE SCALE GENOMIC DNA]</scope>
    <source>
        <strain evidence="1 2">FWC 38</strain>
    </source>
</reference>
<keyword evidence="2" id="KW-1185">Reference proteome</keyword>
<protein>
    <submittedName>
        <fullName evidence="1">Uncharacterized protein</fullName>
    </submittedName>
</protein>
<gene>
    <name evidence="1" type="ORF">CSW64_02080</name>
</gene>
<name>A0A2D2ATH8_9CAUL</name>
<proteinExistence type="predicted"/>
<dbReference type="AlphaFoldDB" id="A0A2D2ATH8"/>
<dbReference type="KEGG" id="cmb:CSW64_02080"/>
<sequence length="145" mass="15674">MPQVMPLRTFRLPRDWFMLAHRWWEAGMDIGPCSSGECAKVAHVVQQTCRQQGLPRGAKVMVLLSKGPCTCDCPDTGRGLSRLWRRAVSLVTRPSREVRAERLAACAACPHVRAGGALCGLCGCAVRLKTMVGAGACPAGRWQAA</sequence>